<evidence type="ECO:0000313" key="6">
    <source>
        <dbReference type="Proteomes" id="UP000019132"/>
    </source>
</evidence>
<reference evidence="6" key="1">
    <citation type="journal article" date="2010" name="Genome Biol.">
        <title>Genome sequence of the necrotrophic plant pathogen Pythium ultimum reveals original pathogenicity mechanisms and effector repertoire.</title>
        <authorList>
            <person name="Levesque C.A."/>
            <person name="Brouwer H."/>
            <person name="Cano L."/>
            <person name="Hamilton J.P."/>
            <person name="Holt C."/>
            <person name="Huitema E."/>
            <person name="Raffaele S."/>
            <person name="Robideau G.P."/>
            <person name="Thines M."/>
            <person name="Win J."/>
            <person name="Zerillo M.M."/>
            <person name="Beakes G.W."/>
            <person name="Boore J.L."/>
            <person name="Busam D."/>
            <person name="Dumas B."/>
            <person name="Ferriera S."/>
            <person name="Fuerstenberg S.I."/>
            <person name="Gachon C.M."/>
            <person name="Gaulin E."/>
            <person name="Govers F."/>
            <person name="Grenville-Briggs L."/>
            <person name="Horner N."/>
            <person name="Hostetler J."/>
            <person name="Jiang R.H."/>
            <person name="Johnson J."/>
            <person name="Krajaejun T."/>
            <person name="Lin H."/>
            <person name="Meijer H.J."/>
            <person name="Moore B."/>
            <person name="Morris P."/>
            <person name="Phuntmart V."/>
            <person name="Puiu D."/>
            <person name="Shetty J."/>
            <person name="Stajich J.E."/>
            <person name="Tripathy S."/>
            <person name="Wawra S."/>
            <person name="van West P."/>
            <person name="Whitty B.R."/>
            <person name="Coutinho P.M."/>
            <person name="Henrissat B."/>
            <person name="Martin F."/>
            <person name="Thomas P.D."/>
            <person name="Tyler B.M."/>
            <person name="De Vries R.P."/>
            <person name="Kamoun S."/>
            <person name="Yandell M."/>
            <person name="Tisserat N."/>
            <person name="Buell C.R."/>
        </authorList>
    </citation>
    <scope>NUCLEOTIDE SEQUENCE</scope>
    <source>
        <strain evidence="6">DAOM:BR144</strain>
    </source>
</reference>
<dbReference type="InterPro" id="IPR050747">
    <property type="entry name" value="Mitochondrial_chaperone_BCS1"/>
</dbReference>
<dbReference type="InterPro" id="IPR003959">
    <property type="entry name" value="ATPase_AAA_core"/>
</dbReference>
<dbReference type="Gene3D" id="3.40.50.300">
    <property type="entry name" value="P-loop containing nucleotide triphosphate hydrolases"/>
    <property type="match status" value="1"/>
</dbReference>
<dbReference type="PANTHER" id="PTHR23070">
    <property type="entry name" value="BCS1 AAA-TYPE ATPASE"/>
    <property type="match status" value="1"/>
</dbReference>
<keyword evidence="6" id="KW-1185">Reference proteome</keyword>
<dbReference type="InParanoid" id="K3WXX9"/>
<dbReference type="GO" id="GO:0005524">
    <property type="term" value="F:ATP binding"/>
    <property type="evidence" value="ECO:0007669"/>
    <property type="project" value="UniProtKB-KW"/>
</dbReference>
<dbReference type="EnsemblProtists" id="PYU1_T009827">
    <property type="protein sequence ID" value="PYU1_T009827"/>
    <property type="gene ID" value="PYU1_G009809"/>
</dbReference>
<reference evidence="6" key="2">
    <citation type="submission" date="2010-04" db="EMBL/GenBank/DDBJ databases">
        <authorList>
            <person name="Buell R."/>
            <person name="Hamilton J."/>
            <person name="Hostetler J."/>
        </authorList>
    </citation>
    <scope>NUCLEOTIDE SEQUENCE [LARGE SCALE GENOMIC DNA]</scope>
    <source>
        <strain evidence="6">DAOM:BR144</strain>
    </source>
</reference>
<dbReference type="VEuPathDB" id="FungiDB:PYU1_G009809"/>
<sequence length="555" mass="61610">MSSTAVELGLINSFRTGNVVIDTLACMLIPLLIQKVVTAVNAHGSIFSLISSYFFASKTVAGVTRTIEITQRYNQYGKVWDYEQKNHLLQKAISIYLSEILDLNGKSGVYELLENPKKSADRAKSIGCNDSDSGSTTGSSSYDDSEDSDWDDDDGYGNASVNKLSVEILPQMNEWIRVEEGVLFMHSIDAPGASGESKSKMKEERVIFKFYSTLEDGSDRIDAFINRAFTNYQQMEKEKHAKDKSRYFYIQSGGDVKPKEGDDGAAASTVVAYKRYALGEDKTFANLFFDGKQQVLQLLDNFTTRSGKFAIKGFPYKLGLLLHGPPGTGKTSLIKAIAQYTKRHIVTISLAKIKTNQELMDAVFDLKFAVQGLDSPVQMTFEDVVFVMEDIDCASSVVNARKAEDLTPKDISSKDDIPKLVDPVLKPKDKSDRLNLSGLLNVLDGVIDCPGRIVIMTTNHPEKLDPALIRPGRVNKKLLLSHMGVPQIQEMIEYYCMIKFTPEQTKALDEVFTATDQKFTPAEIEEFCAEYDDVDTILAQFTKDVAKAPLSSAAY</sequence>
<feature type="domain" description="AAA+ ATPase" evidence="4">
    <location>
        <begin position="316"/>
        <end position="484"/>
    </location>
</feature>
<dbReference type="HOGENOM" id="CLU_020835_0_0_1"/>
<keyword evidence="2" id="KW-0067">ATP-binding</keyword>
<dbReference type="OMA" id="MYSLRTG"/>
<dbReference type="STRING" id="431595.K3WXX9"/>
<dbReference type="InterPro" id="IPR027417">
    <property type="entry name" value="P-loop_NTPase"/>
</dbReference>
<accession>K3WXX9</accession>
<dbReference type="eggNOG" id="KOG0743">
    <property type="taxonomic scope" value="Eukaryota"/>
</dbReference>
<dbReference type="SMART" id="SM00382">
    <property type="entry name" value="AAA"/>
    <property type="match status" value="1"/>
</dbReference>
<dbReference type="EMBL" id="GL376624">
    <property type="status" value="NOT_ANNOTATED_CDS"/>
    <property type="molecule type" value="Genomic_DNA"/>
</dbReference>
<dbReference type="GO" id="GO:0016887">
    <property type="term" value="F:ATP hydrolysis activity"/>
    <property type="evidence" value="ECO:0007669"/>
    <property type="project" value="InterPro"/>
</dbReference>
<dbReference type="InterPro" id="IPR003593">
    <property type="entry name" value="AAA+_ATPase"/>
</dbReference>
<dbReference type="Proteomes" id="UP000019132">
    <property type="component" value="Unassembled WGS sequence"/>
</dbReference>
<reference evidence="5" key="3">
    <citation type="submission" date="2015-02" db="UniProtKB">
        <authorList>
            <consortium name="EnsemblProtists"/>
        </authorList>
    </citation>
    <scope>IDENTIFICATION</scope>
    <source>
        <strain evidence="5">DAOM BR144</strain>
    </source>
</reference>
<comment type="similarity">
    <text evidence="1">Belongs to the AAA ATPase family. BCS1 subfamily.</text>
</comment>
<proteinExistence type="inferred from homology"/>
<organism evidence="5 6">
    <name type="scientific">Globisporangium ultimum (strain ATCC 200006 / CBS 805.95 / DAOM BR144)</name>
    <name type="common">Pythium ultimum</name>
    <dbReference type="NCBI Taxonomy" id="431595"/>
    <lineage>
        <taxon>Eukaryota</taxon>
        <taxon>Sar</taxon>
        <taxon>Stramenopiles</taxon>
        <taxon>Oomycota</taxon>
        <taxon>Peronosporomycetes</taxon>
        <taxon>Pythiales</taxon>
        <taxon>Pythiaceae</taxon>
        <taxon>Globisporangium</taxon>
    </lineage>
</organism>
<feature type="compositionally biased region" description="Low complexity" evidence="3">
    <location>
        <begin position="130"/>
        <end position="142"/>
    </location>
</feature>
<evidence type="ECO:0000256" key="1">
    <source>
        <dbReference type="ARBA" id="ARBA00007448"/>
    </source>
</evidence>
<feature type="compositionally biased region" description="Acidic residues" evidence="3">
    <location>
        <begin position="143"/>
        <end position="154"/>
    </location>
</feature>
<protein>
    <recommendedName>
        <fullName evidence="4">AAA+ ATPase domain-containing protein</fullName>
    </recommendedName>
</protein>
<dbReference type="PROSITE" id="PS00674">
    <property type="entry name" value="AAA"/>
    <property type="match status" value="1"/>
</dbReference>
<name>K3WXX9_GLOUD</name>
<feature type="region of interest" description="Disordered" evidence="3">
    <location>
        <begin position="122"/>
        <end position="154"/>
    </location>
</feature>
<dbReference type="InterPro" id="IPR003960">
    <property type="entry name" value="ATPase_AAA_CS"/>
</dbReference>
<dbReference type="Pfam" id="PF00004">
    <property type="entry name" value="AAA"/>
    <property type="match status" value="1"/>
</dbReference>
<dbReference type="AlphaFoldDB" id="K3WXX9"/>
<evidence type="ECO:0000256" key="3">
    <source>
        <dbReference type="SAM" id="MobiDB-lite"/>
    </source>
</evidence>
<evidence type="ECO:0000259" key="4">
    <source>
        <dbReference type="SMART" id="SM00382"/>
    </source>
</evidence>
<keyword evidence="2" id="KW-0547">Nucleotide-binding</keyword>
<evidence type="ECO:0000256" key="2">
    <source>
        <dbReference type="RuleBase" id="RU003651"/>
    </source>
</evidence>
<dbReference type="SUPFAM" id="SSF52540">
    <property type="entry name" value="P-loop containing nucleoside triphosphate hydrolases"/>
    <property type="match status" value="1"/>
</dbReference>
<evidence type="ECO:0000313" key="5">
    <source>
        <dbReference type="EnsemblProtists" id="PYU1_T009827"/>
    </source>
</evidence>